<protein>
    <submittedName>
        <fullName evidence="2">Uncharacterized protein</fullName>
    </submittedName>
</protein>
<dbReference type="AlphaFoldDB" id="A0A5A8CDY3"/>
<feature type="region of interest" description="Disordered" evidence="1">
    <location>
        <begin position="1"/>
        <end position="172"/>
    </location>
</feature>
<keyword evidence="3" id="KW-1185">Reference proteome</keyword>
<feature type="compositionally biased region" description="Low complexity" evidence="1">
    <location>
        <begin position="256"/>
        <end position="273"/>
    </location>
</feature>
<accession>A0A5A8CDY3</accession>
<dbReference type="Proteomes" id="UP000323011">
    <property type="component" value="Unassembled WGS sequence"/>
</dbReference>
<feature type="compositionally biased region" description="Basic and acidic residues" evidence="1">
    <location>
        <begin position="123"/>
        <end position="132"/>
    </location>
</feature>
<feature type="compositionally biased region" description="Low complexity" evidence="1">
    <location>
        <begin position="89"/>
        <end position="103"/>
    </location>
</feature>
<feature type="compositionally biased region" description="Low complexity" evidence="1">
    <location>
        <begin position="20"/>
        <end position="34"/>
    </location>
</feature>
<evidence type="ECO:0000313" key="2">
    <source>
        <dbReference type="EMBL" id="KAA0150774.1"/>
    </source>
</evidence>
<comment type="caution">
    <text evidence="2">The sequence shown here is derived from an EMBL/GenBank/DDBJ whole genome shotgun (WGS) entry which is preliminary data.</text>
</comment>
<gene>
    <name evidence="2" type="ORF">FNF29_05109</name>
</gene>
<dbReference type="EMBL" id="VLTN01000032">
    <property type="protein sequence ID" value="KAA0150774.1"/>
    <property type="molecule type" value="Genomic_DNA"/>
</dbReference>
<sequence>MGCGASTAAKSGERAEPINAGAPGPRARDAASSASQEQPPGRAAAAEHNSDAASVDIAGAELGAQPEPAEQPGALGAEGKGDLADDAPGSFVSSPGSRISSPGGARGSLRPRHREPSRQSYIEARDSFRELETAALSTKQETLQQQRDLAERRSARQGSHWNAELEQRTQATAAARQFREGMPSRGAAKMSWSETMSRAVIDRSDTLPDAKKKFTQLDSQASHTTGTLHRAHTLPGLAMTQAARQARPPPPGPSPGGAALSPPLPGGTTAAGSTGAGSTGAGSFPEGGSTPAAADPGPGDAEGERPKPAPASEGSPARDGAGLA</sequence>
<proteinExistence type="predicted"/>
<organism evidence="2 3">
    <name type="scientific">Cafeteria roenbergensis</name>
    <name type="common">Marine flagellate</name>
    <dbReference type="NCBI Taxonomy" id="33653"/>
    <lineage>
        <taxon>Eukaryota</taxon>
        <taxon>Sar</taxon>
        <taxon>Stramenopiles</taxon>
        <taxon>Bigyra</taxon>
        <taxon>Opalozoa</taxon>
        <taxon>Bicosoecida</taxon>
        <taxon>Cafeteriaceae</taxon>
        <taxon>Cafeteria</taxon>
    </lineage>
</organism>
<reference evidence="2 3" key="1">
    <citation type="submission" date="2019-07" db="EMBL/GenBank/DDBJ databases">
        <title>Genomes of Cafeteria roenbergensis.</title>
        <authorList>
            <person name="Fischer M.G."/>
            <person name="Hackl T."/>
            <person name="Roman M."/>
        </authorList>
    </citation>
    <scope>NUCLEOTIDE SEQUENCE [LARGE SCALE GENOMIC DNA]</scope>
    <source>
        <strain evidence="2 3">BVI</strain>
    </source>
</reference>
<evidence type="ECO:0000313" key="3">
    <source>
        <dbReference type="Proteomes" id="UP000323011"/>
    </source>
</evidence>
<feature type="compositionally biased region" description="Polar residues" evidence="1">
    <location>
        <begin position="216"/>
        <end position="227"/>
    </location>
</feature>
<feature type="compositionally biased region" description="Low complexity" evidence="1">
    <location>
        <begin position="43"/>
        <end position="53"/>
    </location>
</feature>
<name>A0A5A8CDY3_CAFRO</name>
<feature type="compositionally biased region" description="Polar residues" evidence="1">
    <location>
        <begin position="135"/>
        <end position="147"/>
    </location>
</feature>
<feature type="region of interest" description="Disordered" evidence="1">
    <location>
        <begin position="211"/>
        <end position="324"/>
    </location>
</feature>
<evidence type="ECO:0000256" key="1">
    <source>
        <dbReference type="SAM" id="MobiDB-lite"/>
    </source>
</evidence>